<dbReference type="EMBL" id="FLQS01000010">
    <property type="protein sequence ID" value="SBS73828.1"/>
    <property type="molecule type" value="Genomic_DNA"/>
</dbReference>
<gene>
    <name evidence="1" type="ORF">MHPYR_180080</name>
</gene>
<name>A0A1Y5PD37_9MYCO</name>
<protein>
    <submittedName>
        <fullName evidence="1">Uncharacterized protein</fullName>
    </submittedName>
</protein>
<sequence>MPAVPVVADMHRLAVAEDCDATAGERRIDPDHNHFGCFRLAIAAAREADAAAHLREQNDCLG</sequence>
<reference evidence="1" key="1">
    <citation type="submission" date="2016-03" db="EMBL/GenBank/DDBJ databases">
        <authorList>
            <person name="Ploux O."/>
        </authorList>
    </citation>
    <scope>NUCLEOTIDE SEQUENCE</scope>
    <source>
        <strain evidence="1">UC10</strain>
    </source>
</reference>
<organism evidence="1">
    <name type="scientific">uncultured Mycobacterium sp</name>
    <dbReference type="NCBI Taxonomy" id="171292"/>
    <lineage>
        <taxon>Bacteria</taxon>
        <taxon>Bacillati</taxon>
        <taxon>Actinomycetota</taxon>
        <taxon>Actinomycetes</taxon>
        <taxon>Mycobacteriales</taxon>
        <taxon>Mycobacteriaceae</taxon>
        <taxon>Mycobacterium</taxon>
        <taxon>environmental samples</taxon>
    </lineage>
</organism>
<accession>A0A1Y5PD37</accession>
<dbReference type="AlphaFoldDB" id="A0A1Y5PD37"/>
<proteinExistence type="predicted"/>
<evidence type="ECO:0000313" key="1">
    <source>
        <dbReference type="EMBL" id="SBS73828.1"/>
    </source>
</evidence>